<dbReference type="PANTHER" id="PTHR12110:SF21">
    <property type="entry name" value="XYLOSE ISOMERASE-LIKE TIM BARREL DOMAIN-CONTAINING PROTEIN"/>
    <property type="match status" value="1"/>
</dbReference>
<protein>
    <recommendedName>
        <fullName evidence="1">Xylose isomerase-like TIM barrel domain-containing protein</fullName>
    </recommendedName>
</protein>
<comment type="caution">
    <text evidence="2">The sequence shown here is derived from an EMBL/GenBank/DDBJ whole genome shotgun (WGS) entry which is preliminary data.</text>
</comment>
<dbReference type="Proteomes" id="UP000242814">
    <property type="component" value="Unassembled WGS sequence"/>
</dbReference>
<dbReference type="VEuPathDB" id="FungiDB:PABG_07698"/>
<dbReference type="EMBL" id="LZYO01000476">
    <property type="protein sequence ID" value="ODH13497.1"/>
    <property type="molecule type" value="Genomic_DNA"/>
</dbReference>
<name>A0A1D2J5R2_PARBR</name>
<dbReference type="InterPro" id="IPR036237">
    <property type="entry name" value="Xyl_isomerase-like_sf"/>
</dbReference>
<proteinExistence type="predicted"/>
<dbReference type="InterPro" id="IPR013022">
    <property type="entry name" value="Xyl_isomerase-like_TIM-brl"/>
</dbReference>
<feature type="domain" description="Xylose isomerase-like TIM barrel" evidence="1">
    <location>
        <begin position="31"/>
        <end position="336"/>
    </location>
</feature>
<dbReference type="Gene3D" id="3.20.20.150">
    <property type="entry name" value="Divalent-metal-dependent TIM barrel enzymes"/>
    <property type="match status" value="1"/>
</dbReference>
<sequence length="471" mass="52189">MAIGPHSSKNRAAIATVSLGSWKYHSLPDRFRQAADAGFQCIDLMENDWAQYLRSHVGNIDDDKIWEPTTENLAIAKALGDLVKSLKMSIVCAQPLRQVEGAKDPHQRMLNLAGVVKRFPFLRAFDTDMLFICSNVGAENSTIELKTVANDLREIGDMAAAFSKQDGGPMIRIGYEGLSWALRNTWSSTWEVVRTANRPNVGLIVDSFNWLAVEFADPYNKEGHGRIYPTLEESLDVLCSSIAAMVASVPAEKIFLLQIADAELVDPGTLNLTRCQNPDAPELLPWSRNFRLFPMEEERGAYMPVELIIAAILAAGYDGPVSMEVFSRSLECPNADVPKSHAQRAFRSFEVVMKAAELVPKFWGAFAPSCEKKWGARLLSQMRMQPADCSITNGHGEPKVNGFSLSVDDQCLVAAKPARIESIGLERTCQSNPNGMTQFTGEQLWHRPTVYQNALSNMLRKRAADPVPRLS</sequence>
<dbReference type="AlphaFoldDB" id="A0A1D2J5R2"/>
<accession>A0A1D2J5R2</accession>
<dbReference type="VEuPathDB" id="FungiDB:PADG_08543"/>
<gene>
    <name evidence="2" type="ORF">ACO22_07198</name>
</gene>
<reference evidence="2 3" key="1">
    <citation type="submission" date="2016-06" db="EMBL/GenBank/DDBJ databases">
        <authorList>
            <person name="Kjaerup R.B."/>
            <person name="Dalgaard T.S."/>
            <person name="Juul-Madsen H.R."/>
        </authorList>
    </citation>
    <scope>NUCLEOTIDE SEQUENCE [LARGE SCALE GENOMIC DNA]</scope>
    <source>
        <strain evidence="2 3">Pb300</strain>
    </source>
</reference>
<dbReference type="Pfam" id="PF01261">
    <property type="entry name" value="AP_endonuc_2"/>
    <property type="match status" value="1"/>
</dbReference>
<evidence type="ECO:0000313" key="3">
    <source>
        <dbReference type="Proteomes" id="UP000242814"/>
    </source>
</evidence>
<organism evidence="2 3">
    <name type="scientific">Paracoccidioides brasiliensis</name>
    <dbReference type="NCBI Taxonomy" id="121759"/>
    <lineage>
        <taxon>Eukaryota</taxon>
        <taxon>Fungi</taxon>
        <taxon>Dikarya</taxon>
        <taxon>Ascomycota</taxon>
        <taxon>Pezizomycotina</taxon>
        <taxon>Eurotiomycetes</taxon>
        <taxon>Eurotiomycetidae</taxon>
        <taxon>Onygenales</taxon>
        <taxon>Ajellomycetaceae</taxon>
        <taxon>Paracoccidioides</taxon>
    </lineage>
</organism>
<evidence type="ECO:0000313" key="2">
    <source>
        <dbReference type="EMBL" id="ODH13497.1"/>
    </source>
</evidence>
<dbReference type="SUPFAM" id="SSF51658">
    <property type="entry name" value="Xylose isomerase-like"/>
    <property type="match status" value="1"/>
</dbReference>
<dbReference type="InterPro" id="IPR050312">
    <property type="entry name" value="IolE/XylAMocC-like"/>
</dbReference>
<dbReference type="PANTHER" id="PTHR12110">
    <property type="entry name" value="HYDROXYPYRUVATE ISOMERASE"/>
    <property type="match status" value="1"/>
</dbReference>
<evidence type="ECO:0000259" key="1">
    <source>
        <dbReference type="Pfam" id="PF01261"/>
    </source>
</evidence>